<keyword evidence="1" id="KW-0051">Antiviral defense</keyword>
<evidence type="ECO:0000259" key="2">
    <source>
        <dbReference type="Pfam" id="PF03787"/>
    </source>
</evidence>
<gene>
    <name evidence="3" type="primary">cmr1</name>
    <name evidence="3" type="ORF">AAF454_13030</name>
</gene>
<dbReference type="InterPro" id="IPR005537">
    <property type="entry name" value="RAMP_III_fam"/>
</dbReference>
<reference evidence="3 4" key="1">
    <citation type="submission" date="2024-04" db="EMBL/GenBank/DDBJ databases">
        <authorList>
            <person name="Wu Y.S."/>
            <person name="Zhang L."/>
        </authorList>
    </citation>
    <scope>NUCLEOTIDE SEQUENCE [LARGE SCALE GENOMIC DNA]</scope>
    <source>
        <strain evidence="3 4">KG-01</strain>
    </source>
</reference>
<dbReference type="Proteomes" id="UP001398420">
    <property type="component" value="Unassembled WGS sequence"/>
</dbReference>
<sequence>MEKATYKCSVLSTLMSYGNTKQPEIRASEIKALMRYVFRISSVNLGSKCLFKKESEWFGDANTHASPIRLQIIKDTEEEKTLIKEKKLLHKEYNSAKCLSDKTTFELIVRKRSYKTAENVSLKDYTDLLRFATYIGGIGQRNRRGRGSIMLDECLCENKEKLLEFCLNILNKLSGNCFKKQDCEITCKGQSVDESRPTIEKIIVGKVIKKDEMKDFLTMVDLASHKAVKGISYGTIAATGYGARRLASSLLISVVETKDGCIYPVYVFVTPITAEIDNRQDFLDWINTFRDNREVFLKCLKEKGYA</sequence>
<dbReference type="NCBIfam" id="TIGR01894">
    <property type="entry name" value="cas_TM1795_cmr1"/>
    <property type="match status" value="1"/>
</dbReference>
<keyword evidence="4" id="KW-1185">Reference proteome</keyword>
<evidence type="ECO:0000256" key="1">
    <source>
        <dbReference type="ARBA" id="ARBA00023118"/>
    </source>
</evidence>
<organism evidence="3 4">
    <name type="scientific">Kurthia gibsonii</name>
    <dbReference type="NCBI Taxonomy" id="33946"/>
    <lineage>
        <taxon>Bacteria</taxon>
        <taxon>Bacillati</taxon>
        <taxon>Bacillota</taxon>
        <taxon>Bacilli</taxon>
        <taxon>Bacillales</taxon>
        <taxon>Caryophanaceae</taxon>
        <taxon>Kurthia</taxon>
    </lineage>
</organism>
<dbReference type="Pfam" id="PF03787">
    <property type="entry name" value="RAMPs"/>
    <property type="match status" value="1"/>
</dbReference>
<proteinExistence type="predicted"/>
<evidence type="ECO:0000313" key="4">
    <source>
        <dbReference type="Proteomes" id="UP001398420"/>
    </source>
</evidence>
<protein>
    <submittedName>
        <fullName evidence="3">Type III-B CRISPR module RAMP protein Cmr1</fullName>
    </submittedName>
</protein>
<evidence type="ECO:0000313" key="3">
    <source>
        <dbReference type="EMBL" id="MEL5989329.1"/>
    </source>
</evidence>
<comment type="caution">
    <text evidence="3">The sequence shown here is derived from an EMBL/GenBank/DDBJ whole genome shotgun (WGS) entry which is preliminary data.</text>
</comment>
<accession>A0ABU9LNF6</accession>
<name>A0ABU9LNF6_9BACL</name>
<dbReference type="EMBL" id="JBCEWA010000011">
    <property type="protein sequence ID" value="MEL5989329.1"/>
    <property type="molecule type" value="Genomic_DNA"/>
</dbReference>
<dbReference type="InterPro" id="IPR007522">
    <property type="entry name" value="CRISPR-assoc_prot_TM1795"/>
</dbReference>
<feature type="domain" description="CRISPR type III-associated protein" evidence="2">
    <location>
        <begin position="19"/>
        <end position="149"/>
    </location>
</feature>
<dbReference type="RefSeq" id="WP_087682626.1">
    <property type="nucleotide sequence ID" value="NZ_JBCEWA010000011.1"/>
</dbReference>